<comment type="similarity">
    <text evidence="2">Belongs to the G-protein coupled receptor 1 family.</text>
</comment>
<keyword evidence="13" id="KW-1185">Reference proteome</keyword>
<evidence type="ECO:0000256" key="6">
    <source>
        <dbReference type="ARBA" id="ARBA00023136"/>
    </source>
</evidence>
<dbReference type="PROSITE" id="PS50262">
    <property type="entry name" value="G_PROTEIN_RECEP_F1_2"/>
    <property type="match status" value="1"/>
</dbReference>
<dbReference type="PANTHER" id="PTHR24243:SF230">
    <property type="entry name" value="G-PROTEIN COUPLED RECEPTORS FAMILY 1 PROFILE DOMAIN-CONTAINING PROTEIN"/>
    <property type="match status" value="1"/>
</dbReference>
<accession>A0AAD5LIF3</accession>
<dbReference type="Pfam" id="PF00001">
    <property type="entry name" value="7tm_1"/>
    <property type="match status" value="1"/>
</dbReference>
<evidence type="ECO:0000256" key="10">
    <source>
        <dbReference type="SAM" id="Phobius"/>
    </source>
</evidence>
<dbReference type="InterPro" id="IPR017452">
    <property type="entry name" value="GPCR_Rhodpsn_7TM"/>
</dbReference>
<feature type="transmembrane region" description="Helical" evidence="10">
    <location>
        <begin position="215"/>
        <end position="239"/>
    </location>
</feature>
<dbReference type="GO" id="GO:0005886">
    <property type="term" value="C:plasma membrane"/>
    <property type="evidence" value="ECO:0007669"/>
    <property type="project" value="TreeGrafter"/>
</dbReference>
<keyword evidence="6 10" id="KW-0472">Membrane</keyword>
<dbReference type="GO" id="GO:0004930">
    <property type="term" value="F:G protein-coupled receptor activity"/>
    <property type="evidence" value="ECO:0007669"/>
    <property type="project" value="UniProtKB-KW"/>
</dbReference>
<feature type="transmembrane region" description="Helical" evidence="10">
    <location>
        <begin position="119"/>
        <end position="140"/>
    </location>
</feature>
<keyword evidence="12" id="KW-0527">Neuropeptide</keyword>
<evidence type="ECO:0000256" key="7">
    <source>
        <dbReference type="ARBA" id="ARBA00023170"/>
    </source>
</evidence>
<feature type="transmembrane region" description="Helical" evidence="10">
    <location>
        <begin position="419"/>
        <end position="440"/>
    </location>
</feature>
<dbReference type="GO" id="GO:0007218">
    <property type="term" value="P:neuropeptide signaling pathway"/>
    <property type="evidence" value="ECO:0007669"/>
    <property type="project" value="UniProtKB-KW"/>
</dbReference>
<keyword evidence="8" id="KW-0807">Transducer</keyword>
<keyword evidence="3 10" id="KW-0812">Transmembrane</keyword>
<feature type="transmembrane region" description="Helical" evidence="10">
    <location>
        <begin position="161"/>
        <end position="181"/>
    </location>
</feature>
<evidence type="ECO:0000259" key="11">
    <source>
        <dbReference type="PROSITE" id="PS50262"/>
    </source>
</evidence>
<sequence>MESATDSDGPPLSFNSSDSNVTIMDAPTTALNVSASFAFALKCLDFFNFYYLAVIIIFGVVGNTLNFLVFTRTHLKLRSSSYYLAALALADLGFLLTLLVVWLNHVGVDLFNRQGFCQALVYTSSVCSCLSVWLTVAFTIERLIAVQYPLQRPYMCTVRRAKIIISVLSFTTLSGHIYSLFTAGITDGGPEGKSICDLLPAYYRFMHVVNLLDTILTLVIPFILIVVMNTLIAKNLIVFSRTFNRKKSRSTNASAQHIQMKTIRMTEHWQERDSGQGSVSNPSHHSNNNSNGNLHAQQLASSVPVEAASTSVSSPGHLERSSANAALAGGCASVNKVTVNQVAIHQQATHEASHDGQICTQEKLQYRNILSIRIQYSITKMLLLISTVFIMLNLPSYVVRLQVFISEVSGSNSEVSSTAWLLQQFFMLLYYTNFSINFLLYSTCGTTFRHCLCRLIRDKRDAMRRSIIGIRYRYTGSNHPPYP</sequence>
<evidence type="ECO:0000256" key="5">
    <source>
        <dbReference type="ARBA" id="ARBA00023040"/>
    </source>
</evidence>
<dbReference type="Proteomes" id="UP000820818">
    <property type="component" value="Linkage Group LG2"/>
</dbReference>
<evidence type="ECO:0000256" key="1">
    <source>
        <dbReference type="ARBA" id="ARBA00004141"/>
    </source>
</evidence>
<feature type="transmembrane region" description="Helical" evidence="10">
    <location>
        <begin position="381"/>
        <end position="399"/>
    </location>
</feature>
<feature type="compositionally biased region" description="Low complexity" evidence="9">
    <location>
        <begin position="277"/>
        <end position="293"/>
    </location>
</feature>
<dbReference type="Gene3D" id="1.20.1070.10">
    <property type="entry name" value="Rhodopsin 7-helix transmembrane proteins"/>
    <property type="match status" value="2"/>
</dbReference>
<evidence type="ECO:0000256" key="9">
    <source>
        <dbReference type="SAM" id="MobiDB-lite"/>
    </source>
</evidence>
<comment type="subcellular location">
    <subcellularLocation>
        <location evidence="1">Membrane</location>
        <topology evidence="1">Multi-pass membrane protein</topology>
    </subcellularLocation>
</comment>
<dbReference type="EMBL" id="WJBH02000002">
    <property type="protein sequence ID" value="KAI9563291.1"/>
    <property type="molecule type" value="Genomic_DNA"/>
</dbReference>
<gene>
    <name evidence="12" type="ORF">GHT06_010749</name>
</gene>
<protein>
    <submittedName>
        <fullName evidence="12">Neuropeptide GPCR A19</fullName>
    </submittedName>
</protein>
<feature type="domain" description="G-protein coupled receptors family 1 profile" evidence="11">
    <location>
        <begin position="62"/>
        <end position="441"/>
    </location>
</feature>
<keyword evidence="5" id="KW-0297">G-protein coupled receptor</keyword>
<dbReference type="PANTHER" id="PTHR24243">
    <property type="entry name" value="G-PROTEIN COUPLED RECEPTOR"/>
    <property type="match status" value="1"/>
</dbReference>
<evidence type="ECO:0000256" key="4">
    <source>
        <dbReference type="ARBA" id="ARBA00022989"/>
    </source>
</evidence>
<dbReference type="PRINTS" id="PR00237">
    <property type="entry name" value="GPCRRHODOPSN"/>
</dbReference>
<evidence type="ECO:0000256" key="8">
    <source>
        <dbReference type="ARBA" id="ARBA00023224"/>
    </source>
</evidence>
<feature type="transmembrane region" description="Helical" evidence="10">
    <location>
        <begin position="49"/>
        <end position="70"/>
    </location>
</feature>
<evidence type="ECO:0000313" key="13">
    <source>
        <dbReference type="Proteomes" id="UP000820818"/>
    </source>
</evidence>
<evidence type="ECO:0000256" key="2">
    <source>
        <dbReference type="ARBA" id="ARBA00010663"/>
    </source>
</evidence>
<evidence type="ECO:0000313" key="12">
    <source>
        <dbReference type="EMBL" id="KAI9563291.1"/>
    </source>
</evidence>
<dbReference type="SUPFAM" id="SSF81321">
    <property type="entry name" value="Family A G protein-coupled receptor-like"/>
    <property type="match status" value="1"/>
</dbReference>
<comment type="caution">
    <text evidence="12">The sequence shown here is derived from an EMBL/GenBank/DDBJ whole genome shotgun (WGS) entry which is preliminary data.</text>
</comment>
<organism evidence="12 13">
    <name type="scientific">Daphnia sinensis</name>
    <dbReference type="NCBI Taxonomy" id="1820382"/>
    <lineage>
        <taxon>Eukaryota</taxon>
        <taxon>Metazoa</taxon>
        <taxon>Ecdysozoa</taxon>
        <taxon>Arthropoda</taxon>
        <taxon>Crustacea</taxon>
        <taxon>Branchiopoda</taxon>
        <taxon>Diplostraca</taxon>
        <taxon>Cladocera</taxon>
        <taxon>Anomopoda</taxon>
        <taxon>Daphniidae</taxon>
        <taxon>Daphnia</taxon>
        <taxon>Daphnia similis group</taxon>
    </lineage>
</organism>
<dbReference type="InterPro" id="IPR000276">
    <property type="entry name" value="GPCR_Rhodpsn"/>
</dbReference>
<feature type="region of interest" description="Disordered" evidence="9">
    <location>
        <begin position="269"/>
        <end position="294"/>
    </location>
</feature>
<evidence type="ECO:0000256" key="3">
    <source>
        <dbReference type="ARBA" id="ARBA00022692"/>
    </source>
</evidence>
<proteinExistence type="inferred from homology"/>
<keyword evidence="7" id="KW-0675">Receptor</keyword>
<feature type="transmembrane region" description="Helical" evidence="10">
    <location>
        <begin position="82"/>
        <end position="103"/>
    </location>
</feature>
<reference evidence="12 13" key="1">
    <citation type="submission" date="2022-05" db="EMBL/GenBank/DDBJ databases">
        <title>A multi-omics perspective on studying reproductive biology in Daphnia sinensis.</title>
        <authorList>
            <person name="Jia J."/>
        </authorList>
    </citation>
    <scope>NUCLEOTIDE SEQUENCE [LARGE SCALE GENOMIC DNA]</scope>
    <source>
        <strain evidence="12 13">WSL</strain>
    </source>
</reference>
<name>A0AAD5LIF3_9CRUS</name>
<dbReference type="AlphaFoldDB" id="A0AAD5LIF3"/>
<keyword evidence="4 10" id="KW-1133">Transmembrane helix</keyword>